<evidence type="ECO:0000313" key="3">
    <source>
        <dbReference type="Proteomes" id="UP000008632"/>
    </source>
</evidence>
<proteinExistence type="predicted"/>
<organism evidence="2 3">
    <name type="scientific">Pseudoxanthomonas suwonensis (strain 11-1)</name>
    <dbReference type="NCBI Taxonomy" id="743721"/>
    <lineage>
        <taxon>Bacteria</taxon>
        <taxon>Pseudomonadati</taxon>
        <taxon>Pseudomonadota</taxon>
        <taxon>Gammaproteobacteria</taxon>
        <taxon>Lysobacterales</taxon>
        <taxon>Lysobacteraceae</taxon>
        <taxon>Pseudoxanthomonas</taxon>
    </lineage>
</organism>
<dbReference type="eggNOG" id="ENOG502Z7TD">
    <property type="taxonomic scope" value="Bacteria"/>
</dbReference>
<feature type="compositionally biased region" description="Basic residues" evidence="1">
    <location>
        <begin position="344"/>
        <end position="357"/>
    </location>
</feature>
<gene>
    <name evidence="2" type="ordered locus">Psesu_1108</name>
</gene>
<dbReference type="RefSeq" id="WP_013534788.1">
    <property type="nucleotide sequence ID" value="NC_014924.1"/>
</dbReference>
<evidence type="ECO:0000256" key="1">
    <source>
        <dbReference type="SAM" id="MobiDB-lite"/>
    </source>
</evidence>
<feature type="region of interest" description="Disordered" evidence="1">
    <location>
        <begin position="333"/>
        <end position="363"/>
    </location>
</feature>
<dbReference type="EMBL" id="CP002446">
    <property type="protein sequence ID" value="ADV26958.1"/>
    <property type="molecule type" value="Genomic_DNA"/>
</dbReference>
<dbReference type="Proteomes" id="UP000008632">
    <property type="component" value="Chromosome"/>
</dbReference>
<sequence length="363" mass="39179">MTSPDNRSRRSVVTVCASGHPRSGHEQASQAWVARRLAELAGWEYAGAYDPANPPPLRPYFVPDDTLTAAQAARLGIVDEDDLFGGVVPHAFVASKVITHALPRECASIPEGWRSELGERLRPVVLDGFSVFCPQSAGLAGRELLARGGAIRLKPAQARGGNGQRRVDCPGTLDEALAALDRLELQEHGMVLEQDLVDATTCSVGQVRIAGMVLSYLGTQHQAPDREGLEVYTGSRLHVVAGDYAALEPVATDAMQRHALDCARRYDAAVEAVHPGFFASRRNYDVIAGHDAHGNWRCGVLEQSWRLGGASPAEIVALDALLSGRLAGARSPLPATRATIPRTSPRRRRRCTSAIRSHRVDRC</sequence>
<protein>
    <submittedName>
        <fullName evidence="2">Biotin carboxylase</fullName>
    </submittedName>
</protein>
<dbReference type="SUPFAM" id="SSF56059">
    <property type="entry name" value="Glutathione synthetase ATP-binding domain-like"/>
    <property type="match status" value="1"/>
</dbReference>
<feature type="compositionally biased region" description="Low complexity" evidence="1">
    <location>
        <begin position="334"/>
        <end position="343"/>
    </location>
</feature>
<evidence type="ECO:0000313" key="2">
    <source>
        <dbReference type="EMBL" id="ADV26958.1"/>
    </source>
</evidence>
<dbReference type="STRING" id="743721.Psesu_1108"/>
<reference evidence="2 3" key="1">
    <citation type="submission" date="2011-01" db="EMBL/GenBank/DDBJ databases">
        <title>Complete sequence of Pseudoxanthomonas suwonensis 11-1.</title>
        <authorList>
            <consortium name="US DOE Joint Genome Institute"/>
            <person name="Lucas S."/>
            <person name="Copeland A."/>
            <person name="Lapidus A."/>
            <person name="Cheng J.-F."/>
            <person name="Goodwin L."/>
            <person name="Pitluck S."/>
            <person name="Teshima H."/>
            <person name="Detter J.C."/>
            <person name="Han C."/>
            <person name="Tapia R."/>
            <person name="Land M."/>
            <person name="Hauser L."/>
            <person name="Kyrpides N."/>
            <person name="Ivanova N."/>
            <person name="Ovchinnikova G."/>
            <person name="Siebers A.K."/>
            <person name="Allgaier M."/>
            <person name="Thelen M.P."/>
            <person name="Hugenholtz P."/>
            <person name="Gladden J."/>
            <person name="Woyke T."/>
        </authorList>
    </citation>
    <scope>NUCLEOTIDE SEQUENCE [LARGE SCALE GENOMIC DNA]</scope>
    <source>
        <strain evidence="3">11-1</strain>
    </source>
</reference>
<name>E6WS09_PSEUU</name>
<dbReference type="AlphaFoldDB" id="E6WS09"/>
<accession>E6WS09</accession>
<dbReference type="HOGENOM" id="CLU_749799_0_0_6"/>
<dbReference type="KEGG" id="psu:Psesu_1108"/>
<keyword evidence="3" id="KW-1185">Reference proteome</keyword>
<dbReference type="InterPro" id="IPR021519">
    <property type="entry name" value="DUF3182"/>
</dbReference>
<dbReference type="Pfam" id="PF11379">
    <property type="entry name" value="DUF3182"/>
    <property type="match status" value="1"/>
</dbReference>